<dbReference type="AlphaFoldDB" id="A0AAD7BQY1"/>
<protein>
    <submittedName>
        <fullName evidence="2">Uncharacterized protein</fullName>
    </submittedName>
</protein>
<comment type="caution">
    <text evidence="2">The sequence shown here is derived from an EMBL/GenBank/DDBJ whole genome shotgun (WGS) entry which is preliminary data.</text>
</comment>
<sequence length="306" mass="34389">MARTRGGFHGPRSGTGRNASRSDQWESRSGCTHPPRPKGKNARFTRRIIMEAPPLPYTEFAETPTRDRSPSPEPENEEYPAAPALPPPFVPGRIEPFVVENPNAPRAHGPFVPGRIKPFVVYEAPLEPARRPKKKSWASDWRMNPDSDRRVRQQDDSGLPVKEYSPHIPRVAKDAQLGHGAPKYRARGGLRQLNGCEIEVTGSREIRPIYTRYILGRLSGDAVRSYNEKTTRFCTRLAKGPGRPVKLKRPVKCRLDIRKLGIFGAAIPSCVVGDAYTSNWEVRAEKEGERREIRLQGLKPTTFKNG</sequence>
<name>A0AAD7BQY1_MYCRO</name>
<gene>
    <name evidence="2" type="ORF">B0H17DRAFT_1150686</name>
</gene>
<evidence type="ECO:0000256" key="1">
    <source>
        <dbReference type="SAM" id="MobiDB-lite"/>
    </source>
</evidence>
<evidence type="ECO:0000313" key="3">
    <source>
        <dbReference type="Proteomes" id="UP001221757"/>
    </source>
</evidence>
<feature type="compositionally biased region" description="Basic residues" evidence="1">
    <location>
        <begin position="35"/>
        <end position="46"/>
    </location>
</feature>
<feature type="compositionally biased region" description="Basic and acidic residues" evidence="1">
    <location>
        <begin position="143"/>
        <end position="155"/>
    </location>
</feature>
<feature type="region of interest" description="Disordered" evidence="1">
    <location>
        <begin position="133"/>
        <end position="164"/>
    </location>
</feature>
<proteinExistence type="predicted"/>
<reference evidence="2" key="1">
    <citation type="submission" date="2023-03" db="EMBL/GenBank/DDBJ databases">
        <title>Massive genome expansion in bonnet fungi (Mycena s.s.) driven by repeated elements and novel gene families across ecological guilds.</title>
        <authorList>
            <consortium name="Lawrence Berkeley National Laboratory"/>
            <person name="Harder C.B."/>
            <person name="Miyauchi S."/>
            <person name="Viragh M."/>
            <person name="Kuo A."/>
            <person name="Thoen E."/>
            <person name="Andreopoulos B."/>
            <person name="Lu D."/>
            <person name="Skrede I."/>
            <person name="Drula E."/>
            <person name="Henrissat B."/>
            <person name="Morin E."/>
            <person name="Kohler A."/>
            <person name="Barry K."/>
            <person name="LaButti K."/>
            <person name="Morin E."/>
            <person name="Salamov A."/>
            <person name="Lipzen A."/>
            <person name="Mereny Z."/>
            <person name="Hegedus B."/>
            <person name="Baldrian P."/>
            <person name="Stursova M."/>
            <person name="Weitz H."/>
            <person name="Taylor A."/>
            <person name="Grigoriev I.V."/>
            <person name="Nagy L.G."/>
            <person name="Martin F."/>
            <person name="Kauserud H."/>
        </authorList>
    </citation>
    <scope>NUCLEOTIDE SEQUENCE</scope>
    <source>
        <strain evidence="2">CBHHK067</strain>
    </source>
</reference>
<feature type="compositionally biased region" description="Polar residues" evidence="1">
    <location>
        <begin position="15"/>
        <end position="30"/>
    </location>
</feature>
<dbReference type="Proteomes" id="UP001221757">
    <property type="component" value="Unassembled WGS sequence"/>
</dbReference>
<evidence type="ECO:0000313" key="2">
    <source>
        <dbReference type="EMBL" id="KAJ7628285.1"/>
    </source>
</evidence>
<accession>A0AAD7BQY1</accession>
<dbReference type="EMBL" id="JARKIE010000551">
    <property type="protein sequence ID" value="KAJ7628285.1"/>
    <property type="molecule type" value="Genomic_DNA"/>
</dbReference>
<keyword evidence="3" id="KW-1185">Reference proteome</keyword>
<organism evidence="2 3">
    <name type="scientific">Mycena rosella</name>
    <name type="common">Pink bonnet</name>
    <name type="synonym">Agaricus rosellus</name>
    <dbReference type="NCBI Taxonomy" id="1033263"/>
    <lineage>
        <taxon>Eukaryota</taxon>
        <taxon>Fungi</taxon>
        <taxon>Dikarya</taxon>
        <taxon>Basidiomycota</taxon>
        <taxon>Agaricomycotina</taxon>
        <taxon>Agaricomycetes</taxon>
        <taxon>Agaricomycetidae</taxon>
        <taxon>Agaricales</taxon>
        <taxon>Marasmiineae</taxon>
        <taxon>Mycenaceae</taxon>
        <taxon>Mycena</taxon>
    </lineage>
</organism>
<feature type="region of interest" description="Disordered" evidence="1">
    <location>
        <begin position="1"/>
        <end position="88"/>
    </location>
</feature>